<dbReference type="InterPro" id="IPR048365">
    <property type="entry name" value="TNP-like_RNaseH_N"/>
</dbReference>
<feature type="domain" description="Transposable element P transposase-like RNase H" evidence="1">
    <location>
        <begin position="97"/>
        <end position="165"/>
    </location>
</feature>
<dbReference type="Pfam" id="PF21787">
    <property type="entry name" value="TNP-like_RNaseH_N"/>
    <property type="match status" value="1"/>
</dbReference>
<reference evidence="2 3" key="1">
    <citation type="submission" date="2019-07" db="EMBL/GenBank/DDBJ databases">
        <title>Draft genome assembly of a fouling barnacle, Amphibalanus amphitrite (Darwin, 1854): The first reference genome for Thecostraca.</title>
        <authorList>
            <person name="Kim W."/>
        </authorList>
    </citation>
    <scope>NUCLEOTIDE SEQUENCE [LARGE SCALE GENOMIC DNA]</scope>
    <source>
        <strain evidence="2">SNU_AA5</strain>
        <tissue evidence="2">Soma without cirri and trophi</tissue>
    </source>
</reference>
<keyword evidence="3" id="KW-1185">Reference proteome</keyword>
<accession>A0A6A4V6H7</accession>
<dbReference type="OrthoDB" id="6369804at2759"/>
<organism evidence="2 3">
    <name type="scientific">Amphibalanus amphitrite</name>
    <name type="common">Striped barnacle</name>
    <name type="synonym">Balanus amphitrite</name>
    <dbReference type="NCBI Taxonomy" id="1232801"/>
    <lineage>
        <taxon>Eukaryota</taxon>
        <taxon>Metazoa</taxon>
        <taxon>Ecdysozoa</taxon>
        <taxon>Arthropoda</taxon>
        <taxon>Crustacea</taxon>
        <taxon>Multicrustacea</taxon>
        <taxon>Cirripedia</taxon>
        <taxon>Thoracica</taxon>
        <taxon>Thoracicalcarea</taxon>
        <taxon>Balanomorpha</taxon>
        <taxon>Balanoidea</taxon>
        <taxon>Balanidae</taxon>
        <taxon>Amphibalaninae</taxon>
        <taxon>Amphibalanus</taxon>
    </lineage>
</organism>
<evidence type="ECO:0000313" key="2">
    <source>
        <dbReference type="EMBL" id="KAF0288779.1"/>
    </source>
</evidence>
<dbReference type="Proteomes" id="UP000440578">
    <property type="component" value="Unassembled WGS sequence"/>
</dbReference>
<dbReference type="AlphaFoldDB" id="A0A6A4V6H7"/>
<comment type="caution">
    <text evidence="2">The sequence shown here is derived from an EMBL/GenBank/DDBJ whole genome shotgun (WGS) entry which is preliminary data.</text>
</comment>
<protein>
    <submittedName>
        <fullName evidence="2">Transposable element P transposase</fullName>
    </submittedName>
</protein>
<dbReference type="EMBL" id="VIIS01002080">
    <property type="protein sequence ID" value="KAF0288779.1"/>
    <property type="molecule type" value="Genomic_DNA"/>
</dbReference>
<proteinExistence type="predicted"/>
<sequence>MKKVTITQEDSGFARTILKAYLEEKSDRERPCVLMFDEMKVGNLGVVFDGALTWEAHVAELSRRCMGVLIGLSHARHCLPDGILKTIVTALVISRVQYCLTVMVRSIVGSWKMPLFFAFDTRITKDLLNKLVVNAEACGLGKSPRQVKAIVSDLGGSNRGLWTSLDVSHDGNTHFTNPAGADSRREFTDYG</sequence>
<evidence type="ECO:0000313" key="3">
    <source>
        <dbReference type="Proteomes" id="UP000440578"/>
    </source>
</evidence>
<name>A0A6A4V6H7_AMPAM</name>
<gene>
    <name evidence="2" type="primary">T_38</name>
    <name evidence="2" type="ORF">FJT64_012868</name>
</gene>
<evidence type="ECO:0000259" key="1">
    <source>
        <dbReference type="Pfam" id="PF21787"/>
    </source>
</evidence>